<dbReference type="SUPFAM" id="SSF56925">
    <property type="entry name" value="OMPA-like"/>
    <property type="match status" value="1"/>
</dbReference>
<sequence>MKNAGFNKFFVICMTCLLASVNADAQINKTSVSQKGDFNLGLAIGTPTIKGWDAVMPAISVDASWVFLSGFINTKTFEKNGSVDLGVYYGFSAYKQDNPIGNSEESQLFYHSVLLRSAFHFQFMDKLDTYAGIMSGVNIRSYSGNSFHKEVSFAYHLYAGAKYYFSPKFAGKIEFMEDFTPWLSVGVNFKF</sequence>
<dbReference type="EMBL" id="SNRY01000002">
    <property type="protein sequence ID" value="KAA6352490.1"/>
    <property type="molecule type" value="Genomic_DNA"/>
</dbReference>
<dbReference type="InterPro" id="IPR011250">
    <property type="entry name" value="OMP/PagP_B-barrel"/>
</dbReference>
<organism evidence="1">
    <name type="scientific">termite gut metagenome</name>
    <dbReference type="NCBI Taxonomy" id="433724"/>
    <lineage>
        <taxon>unclassified sequences</taxon>
        <taxon>metagenomes</taxon>
        <taxon>organismal metagenomes</taxon>
    </lineage>
</organism>
<evidence type="ECO:0000313" key="1">
    <source>
        <dbReference type="EMBL" id="KAA6352471.1"/>
    </source>
</evidence>
<gene>
    <name evidence="1" type="ORF">EZS27_000173</name>
    <name evidence="2" type="ORF">EZS27_000192</name>
</gene>
<evidence type="ECO:0008006" key="3">
    <source>
        <dbReference type="Google" id="ProtNLM"/>
    </source>
</evidence>
<comment type="caution">
    <text evidence="1">The sequence shown here is derived from an EMBL/GenBank/DDBJ whole genome shotgun (WGS) entry which is preliminary data.</text>
</comment>
<dbReference type="AlphaFoldDB" id="A0A5J4T418"/>
<name>A0A5J4T418_9ZZZZ</name>
<reference evidence="1" key="1">
    <citation type="submission" date="2019-03" db="EMBL/GenBank/DDBJ databases">
        <title>Single cell metagenomics reveals metabolic interactions within the superorganism composed of flagellate Streblomastix strix and complex community of Bacteroidetes bacteria on its surface.</title>
        <authorList>
            <person name="Treitli S.C."/>
            <person name="Kolisko M."/>
            <person name="Husnik F."/>
            <person name="Keeling P."/>
            <person name="Hampl V."/>
        </authorList>
    </citation>
    <scope>NUCLEOTIDE SEQUENCE</scope>
    <source>
        <strain evidence="1">STM</strain>
    </source>
</reference>
<protein>
    <recommendedName>
        <fullName evidence="3">Outer membrane protein beta-barrel domain-containing protein</fullName>
    </recommendedName>
</protein>
<dbReference type="EMBL" id="SNRY01000002">
    <property type="protein sequence ID" value="KAA6352471.1"/>
    <property type="molecule type" value="Genomic_DNA"/>
</dbReference>
<accession>A0A5J4T418</accession>
<evidence type="ECO:0000313" key="2">
    <source>
        <dbReference type="EMBL" id="KAA6352490.1"/>
    </source>
</evidence>
<proteinExistence type="predicted"/>